<keyword evidence="3" id="KW-1185">Reference proteome</keyword>
<dbReference type="EMBL" id="NXLQ01000026">
    <property type="protein sequence ID" value="RDU63101.1"/>
    <property type="molecule type" value="Genomic_DNA"/>
</dbReference>
<comment type="caution">
    <text evidence="2">The sequence shown here is derived from an EMBL/GenBank/DDBJ whole genome shotgun (WGS) entry which is preliminary data.</text>
</comment>
<organism evidence="2 3">
    <name type="scientific">Helicobacter didelphidarum</name>
    <dbReference type="NCBI Taxonomy" id="2040648"/>
    <lineage>
        <taxon>Bacteria</taxon>
        <taxon>Pseudomonadati</taxon>
        <taxon>Campylobacterota</taxon>
        <taxon>Epsilonproteobacteria</taxon>
        <taxon>Campylobacterales</taxon>
        <taxon>Helicobacteraceae</taxon>
        <taxon>Helicobacter</taxon>
    </lineage>
</organism>
<dbReference type="AlphaFoldDB" id="A0A3D8IEY6"/>
<sequence>MGFKSLQDTLGSLSAVVSYDTNKTKLSKNDNKLEVLQDKDMPKDKGKSITPHKKQRVRKSLKAQNCFYIYFTFYEIIFYMMFL</sequence>
<proteinExistence type="predicted"/>
<dbReference type="RefSeq" id="WP_115543624.1">
    <property type="nucleotide sequence ID" value="NZ_NXLQ01000026.1"/>
</dbReference>
<dbReference type="Proteomes" id="UP000256379">
    <property type="component" value="Unassembled WGS sequence"/>
</dbReference>
<accession>A0A3D8IEY6</accession>
<evidence type="ECO:0000313" key="3">
    <source>
        <dbReference type="Proteomes" id="UP000256379"/>
    </source>
</evidence>
<evidence type="ECO:0000256" key="1">
    <source>
        <dbReference type="SAM" id="Phobius"/>
    </source>
</evidence>
<keyword evidence="1" id="KW-0812">Transmembrane</keyword>
<keyword evidence="1" id="KW-1133">Transmembrane helix</keyword>
<evidence type="ECO:0000313" key="2">
    <source>
        <dbReference type="EMBL" id="RDU63101.1"/>
    </source>
</evidence>
<keyword evidence="1" id="KW-0472">Membrane</keyword>
<gene>
    <name evidence="2" type="ORF">CQA53_08745</name>
</gene>
<reference evidence="2 3" key="1">
    <citation type="submission" date="2018-04" db="EMBL/GenBank/DDBJ databases">
        <title>Novel Campyloabacter and Helicobacter Species and Strains.</title>
        <authorList>
            <person name="Mannion A.J."/>
            <person name="Shen Z."/>
            <person name="Fox J.G."/>
        </authorList>
    </citation>
    <scope>NUCLEOTIDE SEQUENCE [LARGE SCALE GENOMIC DNA]</scope>
    <source>
        <strain evidence="2 3">MIT 17-337</strain>
    </source>
</reference>
<feature type="transmembrane region" description="Helical" evidence="1">
    <location>
        <begin position="65"/>
        <end position="82"/>
    </location>
</feature>
<name>A0A3D8IEY6_9HELI</name>
<protein>
    <submittedName>
        <fullName evidence="2">Uncharacterized protein</fullName>
    </submittedName>
</protein>